<dbReference type="RefSeq" id="WP_008854256.1">
    <property type="nucleotide sequence ID" value="NZ_JOPB01000011.1"/>
</dbReference>
<sequence length="152" mass="18150">MEFVSLEEFNIAPVVNEKDEAYKSYVVLNRFRTKTKIGGIVLETCLRIYDYYLVFMTYDCPFEEGLTVSLLDKNGILLEEEDIFDATYTDDFSGLELYPPNIVTFDFLYVDLWKIEVYKTRRFTTFLEKIFVWCKTGKYKTESYWKVDSNER</sequence>
<dbReference type="Proteomes" id="UP000194946">
    <property type="component" value="Unassembled WGS sequence"/>
</dbReference>
<name>A0A251ZT73_9PROT</name>
<reference evidence="2" key="1">
    <citation type="submission" date="2014-06" db="EMBL/GenBank/DDBJ databases">
        <authorList>
            <person name="Winans N.J."/>
            <person name="Newell P.D."/>
            <person name="Douglas A.E."/>
        </authorList>
    </citation>
    <scope>NUCLEOTIDE SEQUENCE [LARGE SCALE GENOMIC DNA]</scope>
    <source>
        <strain evidence="2">DmL_052</strain>
    </source>
</reference>
<organism evidence="1 2">
    <name type="scientific">Commensalibacter intestini</name>
    <dbReference type="NCBI Taxonomy" id="479936"/>
    <lineage>
        <taxon>Bacteria</taxon>
        <taxon>Pseudomonadati</taxon>
        <taxon>Pseudomonadota</taxon>
        <taxon>Alphaproteobacteria</taxon>
        <taxon>Acetobacterales</taxon>
        <taxon>Acetobacteraceae</taxon>
    </lineage>
</organism>
<gene>
    <name evidence="1" type="ORF">HK18_00455</name>
</gene>
<evidence type="ECO:0000313" key="2">
    <source>
        <dbReference type="Proteomes" id="UP000194946"/>
    </source>
</evidence>
<protein>
    <submittedName>
        <fullName evidence="1">Uncharacterized protein</fullName>
    </submittedName>
</protein>
<proteinExistence type="predicted"/>
<accession>A0A251ZT73</accession>
<keyword evidence="2" id="KW-1185">Reference proteome</keyword>
<dbReference type="EMBL" id="JOPB01000011">
    <property type="protein sequence ID" value="OUI77869.1"/>
    <property type="molecule type" value="Genomic_DNA"/>
</dbReference>
<dbReference type="AlphaFoldDB" id="A0A251ZT73"/>
<comment type="caution">
    <text evidence="1">The sequence shown here is derived from an EMBL/GenBank/DDBJ whole genome shotgun (WGS) entry which is preliminary data.</text>
</comment>
<evidence type="ECO:0000313" key="1">
    <source>
        <dbReference type="EMBL" id="OUI77869.1"/>
    </source>
</evidence>